<sequence length="163" mass="17224">MPVTVTGISSAADLLDETDDYLPLSLRFGPDVQGLYCYFEQRDGGPNAGYIELKVAAGTGEIAAVVVVTRPTVTGTFPEDVPVVEGIVRLELARWAELAEEPDPRTNFVRERSPLSVSTKNGAVYYGLADVVPERIVRSGSAGFGVGPKGELAGVIAGLAESR</sequence>
<dbReference type="OrthoDB" id="3690987at2"/>
<organism evidence="1 2">
    <name type="scientific">Amycolatopsis marina</name>
    <dbReference type="NCBI Taxonomy" id="490629"/>
    <lineage>
        <taxon>Bacteria</taxon>
        <taxon>Bacillati</taxon>
        <taxon>Actinomycetota</taxon>
        <taxon>Actinomycetes</taxon>
        <taxon>Pseudonocardiales</taxon>
        <taxon>Pseudonocardiaceae</taxon>
        <taxon>Amycolatopsis</taxon>
    </lineage>
</organism>
<gene>
    <name evidence="1" type="ORF">SAMN05216266_113136</name>
</gene>
<proteinExistence type="predicted"/>
<evidence type="ECO:0000313" key="2">
    <source>
        <dbReference type="Proteomes" id="UP000243799"/>
    </source>
</evidence>
<dbReference type="RefSeq" id="WP_091675047.1">
    <property type="nucleotide sequence ID" value="NZ_FOKG01000013.1"/>
</dbReference>
<keyword evidence="2" id="KW-1185">Reference proteome</keyword>
<dbReference type="STRING" id="490629.SAMN05216266_113136"/>
<dbReference type="EMBL" id="FOKG01000013">
    <property type="protein sequence ID" value="SFB48393.1"/>
    <property type="molecule type" value="Genomic_DNA"/>
</dbReference>
<name>A0A1I1BIV7_9PSEU</name>
<accession>A0A1I1BIV7</accession>
<dbReference type="AlphaFoldDB" id="A0A1I1BIV7"/>
<reference evidence="2" key="1">
    <citation type="submission" date="2016-10" db="EMBL/GenBank/DDBJ databases">
        <authorList>
            <person name="Varghese N."/>
            <person name="Submissions S."/>
        </authorList>
    </citation>
    <scope>NUCLEOTIDE SEQUENCE [LARGE SCALE GENOMIC DNA]</scope>
    <source>
        <strain evidence="2">CGMCC 4.3568</strain>
    </source>
</reference>
<dbReference type="Proteomes" id="UP000243799">
    <property type="component" value="Unassembled WGS sequence"/>
</dbReference>
<evidence type="ECO:0000313" key="1">
    <source>
        <dbReference type="EMBL" id="SFB48393.1"/>
    </source>
</evidence>
<protein>
    <submittedName>
        <fullName evidence="1">Uncharacterized protein</fullName>
    </submittedName>
</protein>